<protein>
    <submittedName>
        <fullName evidence="2">1,4-beta-xylanase</fullName>
    </submittedName>
</protein>
<organism evidence="2 3">
    <name type="scientific">Streptomyces milbemycinicus</name>
    <dbReference type="NCBI Taxonomy" id="476552"/>
    <lineage>
        <taxon>Bacteria</taxon>
        <taxon>Bacillati</taxon>
        <taxon>Actinomycetota</taxon>
        <taxon>Actinomycetes</taxon>
        <taxon>Kitasatosporales</taxon>
        <taxon>Streptomycetaceae</taxon>
        <taxon>Streptomyces</taxon>
    </lineage>
</organism>
<sequence>MTVVKPPGRYRTLALGLLAAGVMAVAGTAAPASATATATDSAATSDSVQASTLGAQAAQSGRYFGAAVAAGKLGDGTYSTILDREFNMVTPEN</sequence>
<dbReference type="EMBL" id="JBJDQH010000036">
    <property type="protein sequence ID" value="MFK4272981.1"/>
    <property type="molecule type" value="Genomic_DNA"/>
</dbReference>
<proteinExistence type="predicted"/>
<dbReference type="PROSITE" id="PS51318">
    <property type="entry name" value="TAT"/>
    <property type="match status" value="1"/>
</dbReference>
<reference evidence="2 3" key="1">
    <citation type="submission" date="2024-11" db="EMBL/GenBank/DDBJ databases">
        <title>The Natural Products Discovery Center: Release of the First 8490 Sequenced Strains for Exploring Actinobacteria Biosynthetic Diversity.</title>
        <authorList>
            <person name="Kalkreuter E."/>
            <person name="Kautsar S.A."/>
            <person name="Yang D."/>
            <person name="Bader C.D."/>
            <person name="Teijaro C.N."/>
            <person name="Fluegel L."/>
            <person name="Davis C.M."/>
            <person name="Simpson J.R."/>
            <person name="Lauterbach L."/>
            <person name="Steele A.D."/>
            <person name="Gui C."/>
            <person name="Meng S."/>
            <person name="Li G."/>
            <person name="Viehrig K."/>
            <person name="Ye F."/>
            <person name="Su P."/>
            <person name="Kiefer A.F."/>
            <person name="Nichols A."/>
            <person name="Cepeda A.J."/>
            <person name="Yan W."/>
            <person name="Fan B."/>
            <person name="Jiang Y."/>
            <person name="Adhikari A."/>
            <person name="Zheng C.-J."/>
            <person name="Schuster L."/>
            <person name="Cowan T.M."/>
            <person name="Smanski M.J."/>
            <person name="Chevrette M.G."/>
            <person name="De Carvalho L.P.S."/>
            <person name="Shen B."/>
        </authorList>
    </citation>
    <scope>NUCLEOTIDE SEQUENCE [LARGE SCALE GENOMIC DNA]</scope>
    <source>
        <strain evidence="2 3">NPDC020863</strain>
    </source>
</reference>
<keyword evidence="3" id="KW-1185">Reference proteome</keyword>
<feature type="chain" id="PRO_5046088650" evidence="1">
    <location>
        <begin position="35"/>
        <end position="93"/>
    </location>
</feature>
<dbReference type="Gene3D" id="3.20.20.80">
    <property type="entry name" value="Glycosidases"/>
    <property type="match status" value="1"/>
</dbReference>
<evidence type="ECO:0000313" key="2">
    <source>
        <dbReference type="EMBL" id="MFK4272981.1"/>
    </source>
</evidence>
<name>A0ABW8M901_9ACTN</name>
<feature type="signal peptide" evidence="1">
    <location>
        <begin position="1"/>
        <end position="34"/>
    </location>
</feature>
<dbReference type="Proteomes" id="UP001620295">
    <property type="component" value="Unassembled WGS sequence"/>
</dbReference>
<feature type="non-terminal residue" evidence="2">
    <location>
        <position position="93"/>
    </location>
</feature>
<accession>A0ABW8M901</accession>
<comment type="caution">
    <text evidence="2">The sequence shown here is derived from an EMBL/GenBank/DDBJ whole genome shotgun (WGS) entry which is preliminary data.</text>
</comment>
<evidence type="ECO:0000256" key="1">
    <source>
        <dbReference type="SAM" id="SignalP"/>
    </source>
</evidence>
<evidence type="ECO:0000313" key="3">
    <source>
        <dbReference type="Proteomes" id="UP001620295"/>
    </source>
</evidence>
<gene>
    <name evidence="2" type="ORF">ACI2L5_50245</name>
</gene>
<keyword evidence="1" id="KW-0732">Signal</keyword>
<dbReference type="InterPro" id="IPR006311">
    <property type="entry name" value="TAT_signal"/>
</dbReference>